<dbReference type="AlphaFoldDB" id="A0A031LJ02"/>
<dbReference type="STRING" id="1160895.CM19_11530"/>
<proteinExistence type="predicted"/>
<gene>
    <name evidence="1" type="ORF">CM19_11530</name>
</gene>
<organism evidence="1 2">
    <name type="scientific">Candidatus Acidianus copahuensis</name>
    <dbReference type="NCBI Taxonomy" id="1160895"/>
    <lineage>
        <taxon>Archaea</taxon>
        <taxon>Thermoproteota</taxon>
        <taxon>Thermoprotei</taxon>
        <taxon>Sulfolobales</taxon>
        <taxon>Sulfolobaceae</taxon>
        <taxon>Acidianus</taxon>
    </lineage>
</organism>
<dbReference type="Proteomes" id="UP000024332">
    <property type="component" value="Unassembled WGS sequence"/>
</dbReference>
<accession>A0A031LJ02</accession>
<evidence type="ECO:0000313" key="1">
    <source>
        <dbReference type="EMBL" id="EZQ02127.1"/>
    </source>
</evidence>
<dbReference type="EMBL" id="JFZT01000057">
    <property type="protein sequence ID" value="EZQ02127.1"/>
    <property type="molecule type" value="Genomic_DNA"/>
</dbReference>
<comment type="caution">
    <text evidence="1">The sequence shown here is derived from an EMBL/GenBank/DDBJ whole genome shotgun (WGS) entry which is preliminary data.</text>
</comment>
<evidence type="ECO:0000313" key="2">
    <source>
        <dbReference type="Proteomes" id="UP000024332"/>
    </source>
</evidence>
<reference evidence="1 2" key="1">
    <citation type="submission" date="2014-03" db="EMBL/GenBank/DDBJ databases">
        <title>Draft genome sequence of the novel thermoacidophilic archaea Acidianus copahuensis ALE1 strain, isolated from Copahue volcanic area in Neuquen Argentina.</title>
        <authorList>
            <person name="Urbieta M.S."/>
            <person name="Rascovan N."/>
            <person name="Castro C."/>
            <person name="Revale S."/>
            <person name="Giaveno M.A."/>
            <person name="Vazquez M.P."/>
            <person name="Donati E.R."/>
        </authorList>
    </citation>
    <scope>NUCLEOTIDE SEQUENCE [LARGE SCALE GENOMIC DNA]</scope>
    <source>
        <strain evidence="1 2">ALE1</strain>
    </source>
</reference>
<sequence>MRMDQEYPSLKRMDKLTPNNNVISTEVLRLRSYAKRKTLGALKNPASLRVRCITRYSWRQFTFMNGMERIKQGRFKTDRPNFRRDLYFKTGKYLAKNYDMLAMEDI</sequence>
<keyword evidence="2" id="KW-1185">Reference proteome</keyword>
<name>A0A031LJ02_9CREN</name>
<protein>
    <submittedName>
        <fullName evidence="1">Uncharacterized protein</fullName>
    </submittedName>
</protein>